<feature type="coiled-coil region" evidence="1">
    <location>
        <begin position="1106"/>
        <end position="1140"/>
    </location>
</feature>
<name>A0A8H5Y636_9HYPO</name>
<accession>A0A8H5Y636</accession>
<protein>
    <submittedName>
        <fullName evidence="3">Vacuolar calcium ion transporter</fullName>
    </submittedName>
</protein>
<dbReference type="PANTHER" id="PTHR23159:SF31">
    <property type="entry name" value="CENTROSOME-ASSOCIATED PROTEIN CEP250 ISOFORM X1"/>
    <property type="match status" value="1"/>
</dbReference>
<feature type="compositionally biased region" description="Polar residues" evidence="2">
    <location>
        <begin position="2243"/>
        <end position="2253"/>
    </location>
</feature>
<feature type="compositionally biased region" description="Polar residues" evidence="2">
    <location>
        <begin position="682"/>
        <end position="696"/>
    </location>
</feature>
<feature type="region of interest" description="Disordered" evidence="2">
    <location>
        <begin position="2441"/>
        <end position="2483"/>
    </location>
</feature>
<feature type="region of interest" description="Disordered" evidence="2">
    <location>
        <begin position="128"/>
        <end position="154"/>
    </location>
</feature>
<feature type="compositionally biased region" description="Polar residues" evidence="2">
    <location>
        <begin position="596"/>
        <end position="612"/>
    </location>
</feature>
<evidence type="ECO:0000256" key="1">
    <source>
        <dbReference type="SAM" id="Coils"/>
    </source>
</evidence>
<feature type="region of interest" description="Disordered" evidence="2">
    <location>
        <begin position="1"/>
        <end position="53"/>
    </location>
</feature>
<gene>
    <name evidence="3" type="ORF">FMUND_11913</name>
</gene>
<dbReference type="PANTHER" id="PTHR23159">
    <property type="entry name" value="CENTROSOMAL PROTEIN 2"/>
    <property type="match status" value="1"/>
</dbReference>
<feature type="compositionally biased region" description="Basic residues" evidence="2">
    <location>
        <begin position="24"/>
        <end position="33"/>
    </location>
</feature>
<comment type="caution">
    <text evidence="3">The sequence shown here is derived from an EMBL/GenBank/DDBJ whole genome shotgun (WGS) entry which is preliminary data.</text>
</comment>
<evidence type="ECO:0000256" key="2">
    <source>
        <dbReference type="SAM" id="MobiDB-lite"/>
    </source>
</evidence>
<feature type="compositionally biased region" description="Polar residues" evidence="2">
    <location>
        <begin position="619"/>
        <end position="628"/>
    </location>
</feature>
<sequence length="2483" mass="280270">MPVTTRRGTNRQDTPQDDKLDKRGKVRKLRRPKDKGSKADANNGEPVGNRKMDTSMLDAGCIEIGSNTPTLTQEDEQAADGSYTKTCETIYVGGRQGHGPSSPTREAESIHAAGYEVDANPLLEENGIADPELDPAMPDAQDGESGSNDITSPAGRYEQVANTMEGVEHGEGEANPRISRAESNNLTEGDTPVQNTIADTAEVVAQIEANASTGTGTETGNISLPDSCDEQDQQEIGVHLESDILDKGNRDCSKQRHQTFAAKATNQESYMNQGSLGKDGVEDHTPAEMNGAHFARTSNVTMKTMDSMVVNFSNMNRDADTPFGFLTTAEGVTNPFTHTNHTTGVLKTTEKEADDNNMDAKDQSYPIRHDDVTIPDIRGGDKMGKRLRETSTEELRTEIRTREEVPTRKRPRVGEGFLETKEQRSEEPSVPTNSSDERNTAEVDGMGVLCSDTGIRKVETDKPNSDLKVPEVRSDGEVRMAISKGKTDNGHSNTELHNTETMGAVGSASVKADADRRNSDSDLREVGSNPDLDMACPAETADNELREPKLDDVESSGEANPHYCEVQTGKPISDTNMQDIRSNSEVDRAFLERKINNGQSDKVLQEMESSGSVDYPSGATGTNKQNCDTDMPEVRNDEKANDEQTNPELDAMESGSSMDTDSLNADTEGQNGDSGMHEVGSQLYNDMPSKQGQGNADFNDEKAADDAESILLRATKENGPAVDYTEAGQSPPKMPSEPGSPQKQKGSFMEYTGVSLEDNLRRMELERACVEKLEMKNAHLLIDMVDSLSNGKVGEYYLLAFKMVLLIFPNKSWDHIRDRLPAMMGYATENIKTGLKKWVSDEVYIEYPSDKGVDERIICWNQRLELYKGIEYGSRKLLDPIFLSVSTCVGNGPMGCSPLQAKIQERTREPDHCQMFQDYFSDYESRAALVFQSPQLRLDENRFVISILRQLILRDQQSSEAMFHELKDITNAVVTSRMIGVTEATARQEVEMNLFGFDDEESTRDDDEKDGEDKETIGDIRKQQIVDNVRETIRHHKINASNLEDQYKTSNERLEELAKGFSQLYSCLFGSAIPYPTNGEIETLFSSMQDKVKENLDMTSSQEEENNRLLQQIGHIEKEKKKLQNEKHQWGIEAERIERIESLCKGLESNLLPEDPEREIQDQRVEESTPNDSDIEMTGVPSFVDSEKTLESINMTLTKENMELRDSINELENLRNGETEKFEWQSRESVALTKEIDRMKIEFGQLYFKAIGKKLPSSSQRPSDIIWEALEIKINDLKAESSKKDIKVQELEQELKRTLQSLHQEQTDKSNIQAQLDIKTQTLSSLEYKLQQTEKEKACIQDKSDQWKAQIDEIESRCKSFEAKLLPVDLTRDIGYLRVKSSTLNDGRNHPDGSDGFARNSIPKLKEELAAVKLSVKNKEESRSALEEEKTDLLKTIANLEESIKTERDKNKTARGKIKELEAQLHIQGMNQQEAVRMQTQIVQLEQEIKSIQQKEQDYKDTVEQYENQINGINDWIETRTEQITKVEQFLKDAETGVQEQKQAFVKVRQELEAAQADASNKEETFRSAEQEAIRLKETLEEMEQTTSRNNKEVCDLTVQLEEAQREIGNLTTTLATVESTLDRERISSASEIEGLLTKVESLEKTKQEYVIRIDESENLNRRLRKMEEERTQAMNVQDAIERKDETISRLGKDIENIKEGHKSKINRLTEDVCKVNNQVAQEKKANSAVTNVDDRSYAIPELLEVALQKLERWKESGDKFVESQKRIDHVFSTMESLPSRLEQVLTTHQPSASADSVAQAAHDGILTRLETNVKDLKHAIDRQHISSQENVESNEMRHSVEEINNLMARVNRQKEELSKELSRLTEQTSQLSSGIKDKDKQYNEVVNTLLSYKSKCESDFERLNESVPMLEIKQLTKQIHELQEQIRALGPEHKHKNQDLGTLREDIFSTKAQTLTCQEDMKQMDIIVERLPSDIQNINSKLIDIEKGMVRQQIAYDEWRKASHYTPTRNTQRDESSNFSKLESQLSDLNHVISQLRDKDRLVNEVQKLQNSTTERDSKLNGLKDTMDWLVEEVRKLQKRIRDSETEAQELQSDMARFLRLSTNAWIGQKPTSEAASKLNGNDDRRDELDSLREELGQVEKNIMYFTSTFPPPSGQPFSTVMEERFLSKVPVTERLKVLIERVRYRIYDLQSSLEQAELNYESAMRPERTRSTIVSQANEAVTPVSELNMEFLTPTGPESGIIQSPTVQHQPRSAHGKHNGDPTQGGVLPNGSLTSGPRSSVKAAFTQTVTKEVSRISTAEGPEAFHSSTDKPMGSRKLEEEHALGSDSVRADLERLRASLIFHLCTMLFSSERTVNVEGLREGSQIFSRRTIGKGNLELLEKVIEGYSRQSMKSRGANKELRKITYKGRKAFPDPLLKTYTTIFKTLLTLTQHLDINEPTADVESTRGKAAQREKGTTLQEGTRKPKRKRSNLAQPVKTVR</sequence>
<dbReference type="Proteomes" id="UP000544331">
    <property type="component" value="Unassembled WGS sequence"/>
</dbReference>
<dbReference type="EMBL" id="JAAOAN010000469">
    <property type="protein sequence ID" value="KAF5705811.1"/>
    <property type="molecule type" value="Genomic_DNA"/>
</dbReference>
<evidence type="ECO:0000313" key="4">
    <source>
        <dbReference type="Proteomes" id="UP000544331"/>
    </source>
</evidence>
<feature type="compositionally biased region" description="Basic and acidic residues" evidence="2">
    <location>
        <begin position="2446"/>
        <end position="2458"/>
    </location>
</feature>
<feature type="region of interest" description="Disordered" evidence="2">
    <location>
        <begin position="400"/>
        <end position="579"/>
    </location>
</feature>
<feature type="compositionally biased region" description="Basic and acidic residues" evidence="2">
    <location>
        <begin position="512"/>
        <end position="525"/>
    </location>
</feature>
<feature type="compositionally biased region" description="Polar residues" evidence="2">
    <location>
        <begin position="2287"/>
        <end position="2299"/>
    </location>
</feature>
<feature type="region of interest" description="Disordered" evidence="2">
    <location>
        <begin position="2236"/>
        <end position="2328"/>
    </location>
</feature>
<feature type="compositionally biased region" description="Basic and acidic residues" evidence="2">
    <location>
        <begin position="454"/>
        <end position="478"/>
    </location>
</feature>
<feature type="coiled-coil region" evidence="1">
    <location>
        <begin position="1538"/>
        <end position="1687"/>
    </location>
</feature>
<feature type="region of interest" description="Disordered" evidence="2">
    <location>
        <begin position="594"/>
        <end position="699"/>
    </location>
</feature>
<keyword evidence="1" id="KW-0175">Coiled coil</keyword>
<feature type="region of interest" description="Disordered" evidence="2">
    <location>
        <begin position="716"/>
        <end position="745"/>
    </location>
</feature>
<feature type="compositionally biased region" description="Polar residues" evidence="2">
    <location>
        <begin position="654"/>
        <end position="673"/>
    </location>
</feature>
<feature type="coiled-coil region" evidence="1">
    <location>
        <begin position="1409"/>
        <end position="1509"/>
    </location>
</feature>
<feature type="compositionally biased region" description="Basic and acidic residues" evidence="2">
    <location>
        <begin position="418"/>
        <end position="427"/>
    </location>
</feature>
<feature type="coiled-coil region" evidence="1">
    <location>
        <begin position="1194"/>
        <end position="1221"/>
    </location>
</feature>
<feature type="compositionally biased region" description="Polar residues" evidence="2">
    <location>
        <begin position="490"/>
        <end position="501"/>
    </location>
</feature>
<reference evidence="3 4" key="1">
    <citation type="submission" date="2020-05" db="EMBL/GenBank/DDBJ databases">
        <title>Identification and distribution of gene clusters putatively required for synthesis of sphingolipid metabolism inhibitors in phylogenetically diverse species of the filamentous fungus Fusarium.</title>
        <authorList>
            <person name="Kim H.-S."/>
            <person name="Busman M."/>
            <person name="Brown D.W."/>
            <person name="Divon H."/>
            <person name="Uhlig S."/>
            <person name="Proctor R.H."/>
        </authorList>
    </citation>
    <scope>NUCLEOTIDE SEQUENCE [LARGE SCALE GENOMIC DNA]</scope>
    <source>
        <strain evidence="3 4">NRRL 66235</strain>
    </source>
</reference>
<feature type="coiled-coil region" evidence="1">
    <location>
        <begin position="1837"/>
        <end position="1868"/>
    </location>
</feature>
<organism evidence="3 4">
    <name type="scientific">Fusarium mundagurra</name>
    <dbReference type="NCBI Taxonomy" id="1567541"/>
    <lineage>
        <taxon>Eukaryota</taxon>
        <taxon>Fungi</taxon>
        <taxon>Dikarya</taxon>
        <taxon>Ascomycota</taxon>
        <taxon>Pezizomycotina</taxon>
        <taxon>Sordariomycetes</taxon>
        <taxon>Hypocreomycetidae</taxon>
        <taxon>Hypocreales</taxon>
        <taxon>Nectriaceae</taxon>
        <taxon>Fusarium</taxon>
        <taxon>Fusarium fujikuroi species complex</taxon>
    </lineage>
</organism>
<feature type="coiled-coil region" evidence="1">
    <location>
        <begin position="2020"/>
        <end position="2143"/>
    </location>
</feature>
<keyword evidence="4" id="KW-1185">Reference proteome</keyword>
<feature type="compositionally biased region" description="Basic and acidic residues" evidence="2">
    <location>
        <begin position="14"/>
        <end position="23"/>
    </location>
</feature>
<dbReference type="Gene3D" id="1.10.287.1490">
    <property type="match status" value="1"/>
</dbReference>
<proteinExistence type="predicted"/>
<feature type="compositionally biased region" description="Basic and acidic residues" evidence="2">
    <location>
        <begin position="1158"/>
        <end position="1167"/>
    </location>
</feature>
<feature type="coiled-coil region" evidence="1">
    <location>
        <begin position="1026"/>
        <end position="1060"/>
    </location>
</feature>
<feature type="region of interest" description="Disordered" evidence="2">
    <location>
        <begin position="1150"/>
        <end position="1179"/>
    </location>
</feature>
<feature type="compositionally biased region" description="Basic and acidic residues" evidence="2">
    <location>
        <begin position="543"/>
        <end position="552"/>
    </location>
</feature>
<feature type="compositionally biased region" description="Basic and acidic residues" evidence="2">
    <location>
        <begin position="2318"/>
        <end position="2328"/>
    </location>
</feature>
<evidence type="ECO:0000313" key="3">
    <source>
        <dbReference type="EMBL" id="KAF5705811.1"/>
    </source>
</evidence>
<feature type="compositionally biased region" description="Basic and acidic residues" evidence="2">
    <location>
        <begin position="632"/>
        <end position="642"/>
    </location>
</feature>
<feature type="coiled-coil region" evidence="1">
    <location>
        <begin position="1274"/>
        <end position="1364"/>
    </location>
</feature>
<dbReference type="OrthoDB" id="5105579at2759"/>